<gene>
    <name evidence="2" type="ORF">B0T10DRAFT_472903</name>
</gene>
<organism evidence="2 3">
    <name type="scientific">Thelonectria olida</name>
    <dbReference type="NCBI Taxonomy" id="1576542"/>
    <lineage>
        <taxon>Eukaryota</taxon>
        <taxon>Fungi</taxon>
        <taxon>Dikarya</taxon>
        <taxon>Ascomycota</taxon>
        <taxon>Pezizomycotina</taxon>
        <taxon>Sordariomycetes</taxon>
        <taxon>Hypocreomycetidae</taxon>
        <taxon>Hypocreales</taxon>
        <taxon>Nectriaceae</taxon>
        <taxon>Thelonectria</taxon>
    </lineage>
</organism>
<protein>
    <recommendedName>
        <fullName evidence="1">Nudix hydrolase domain-containing protein</fullName>
    </recommendedName>
</protein>
<evidence type="ECO:0000313" key="2">
    <source>
        <dbReference type="EMBL" id="KAH6898522.1"/>
    </source>
</evidence>
<feature type="domain" description="Nudix hydrolase" evidence="1">
    <location>
        <begin position="183"/>
        <end position="372"/>
    </location>
</feature>
<evidence type="ECO:0000259" key="1">
    <source>
        <dbReference type="PROSITE" id="PS51462"/>
    </source>
</evidence>
<dbReference type="OrthoDB" id="10261522at2759"/>
<dbReference type="InterPro" id="IPR015797">
    <property type="entry name" value="NUDIX_hydrolase-like_dom_sf"/>
</dbReference>
<sequence length="414" mass="46772">MALTKLDQVWVRATTASSSSPTTSTHPLTCAGAGALLPLALPLPLPPRVLKMASPSLYCVVQEGNKAEKHLRHINTGWSPLWQFRITGVDEVLGYMRNSTRKAMVWDEDDFLMDNEKRVITMIPRPKNGETPAKACQRAFSDLCLKNRGRLNNCFDRWLDKPAHRRDFHPIHNTQADWQDLSMPVPARGVFGIVTIGVHLTTYSVRKVDGHEVVDRIWVSQRARGENVTYSGMLDQVVAGGMDPMDFIDGRLAPGETLRREAMEEAGLLLDLGTKVMFSMTGSGRRKPIGKVERAPAITFYDCKGRDAGRTSEGHLEPGVRFVYDLKLDDSTFQPKSHESGSERFMSLPIDDVKKTLREKRWKPNCGLVMLDFLQRKGLITKADEENYALIEKELHNPLPFKFSHDRYPFLAPW</sequence>
<dbReference type="InterPro" id="IPR000086">
    <property type="entry name" value="NUDIX_hydrolase_dom"/>
</dbReference>
<dbReference type="Proteomes" id="UP000777438">
    <property type="component" value="Unassembled WGS sequence"/>
</dbReference>
<dbReference type="CDD" id="cd03676">
    <property type="entry name" value="NUDIX_Tnr3_like"/>
    <property type="match status" value="1"/>
</dbReference>
<dbReference type="PROSITE" id="PS51462">
    <property type="entry name" value="NUDIX"/>
    <property type="match status" value="1"/>
</dbReference>
<dbReference type="AlphaFoldDB" id="A0A9P8WID0"/>
<dbReference type="Gene3D" id="3.90.79.10">
    <property type="entry name" value="Nucleoside Triphosphate Pyrophosphohydrolase"/>
    <property type="match status" value="1"/>
</dbReference>
<comment type="caution">
    <text evidence="2">The sequence shown here is derived from an EMBL/GenBank/DDBJ whole genome shotgun (WGS) entry which is preliminary data.</text>
</comment>
<keyword evidence="3" id="KW-1185">Reference proteome</keyword>
<proteinExistence type="predicted"/>
<name>A0A9P8WID0_9HYPO</name>
<reference evidence="2 3" key="1">
    <citation type="journal article" date="2021" name="Nat. Commun.">
        <title>Genetic determinants of endophytism in the Arabidopsis root mycobiome.</title>
        <authorList>
            <person name="Mesny F."/>
            <person name="Miyauchi S."/>
            <person name="Thiergart T."/>
            <person name="Pickel B."/>
            <person name="Atanasova L."/>
            <person name="Karlsson M."/>
            <person name="Huettel B."/>
            <person name="Barry K.W."/>
            <person name="Haridas S."/>
            <person name="Chen C."/>
            <person name="Bauer D."/>
            <person name="Andreopoulos W."/>
            <person name="Pangilinan J."/>
            <person name="LaButti K."/>
            <person name="Riley R."/>
            <person name="Lipzen A."/>
            <person name="Clum A."/>
            <person name="Drula E."/>
            <person name="Henrissat B."/>
            <person name="Kohler A."/>
            <person name="Grigoriev I.V."/>
            <person name="Martin F.M."/>
            <person name="Hacquard S."/>
        </authorList>
    </citation>
    <scope>NUCLEOTIDE SEQUENCE [LARGE SCALE GENOMIC DNA]</scope>
    <source>
        <strain evidence="2 3">MPI-CAGE-CH-0241</strain>
    </source>
</reference>
<dbReference type="SUPFAM" id="SSF55811">
    <property type="entry name" value="Nudix"/>
    <property type="match status" value="1"/>
</dbReference>
<evidence type="ECO:0000313" key="3">
    <source>
        <dbReference type="Proteomes" id="UP000777438"/>
    </source>
</evidence>
<dbReference type="EMBL" id="JAGPYM010000002">
    <property type="protein sequence ID" value="KAH6898522.1"/>
    <property type="molecule type" value="Genomic_DNA"/>
</dbReference>
<accession>A0A9P8WID0</accession>